<dbReference type="PANTHER" id="PTHR47505:SF1">
    <property type="entry name" value="DNA UTILIZATION PROTEIN YHGH"/>
    <property type="match status" value="1"/>
</dbReference>
<dbReference type="InterPro" id="IPR029057">
    <property type="entry name" value="PRTase-like"/>
</dbReference>
<dbReference type="AlphaFoldDB" id="A0A1I6HDD0"/>
<dbReference type="Pfam" id="PF00156">
    <property type="entry name" value="Pribosyltran"/>
    <property type="match status" value="1"/>
</dbReference>
<dbReference type="STRING" id="650891.SAMN05216203_1121"/>
<dbReference type="RefSeq" id="WP_092009624.1">
    <property type="nucleotide sequence ID" value="NZ_FOYW01000001.1"/>
</dbReference>
<evidence type="ECO:0000256" key="1">
    <source>
        <dbReference type="ARBA" id="ARBA00008007"/>
    </source>
</evidence>
<dbReference type="Gene3D" id="3.40.50.2020">
    <property type="match status" value="1"/>
</dbReference>
<evidence type="ECO:0000313" key="4">
    <source>
        <dbReference type="EMBL" id="SFR52368.1"/>
    </source>
</evidence>
<dbReference type="InterPro" id="IPR044005">
    <property type="entry name" value="DZR_2"/>
</dbReference>
<dbReference type="Pfam" id="PF18912">
    <property type="entry name" value="DZR_2"/>
    <property type="match status" value="1"/>
</dbReference>
<dbReference type="EMBL" id="FOYW01000001">
    <property type="protein sequence ID" value="SFR52368.1"/>
    <property type="molecule type" value="Genomic_DNA"/>
</dbReference>
<dbReference type="OrthoDB" id="9793412at2"/>
<feature type="domain" description="Phosphoribosyltransferase" evidence="2">
    <location>
        <begin position="221"/>
        <end position="261"/>
    </location>
</feature>
<accession>A0A1I6HDD0</accession>
<protein>
    <submittedName>
        <fullName evidence="4">ComF family protein</fullName>
    </submittedName>
</protein>
<feature type="domain" description="Double zinc ribbon" evidence="3">
    <location>
        <begin position="33"/>
        <end position="88"/>
    </location>
</feature>
<dbReference type="PANTHER" id="PTHR47505">
    <property type="entry name" value="DNA UTILIZATION PROTEIN YHGH"/>
    <property type="match status" value="1"/>
</dbReference>
<dbReference type="Proteomes" id="UP000198644">
    <property type="component" value="Unassembled WGS sequence"/>
</dbReference>
<sequence length="280" mass="31528">MIRPPAPLSTIFRDLVNRFRADIPALRRTGRYALLPELCVNCLGKDARQGLCSGCRSDLPINHTCCHRCGLPLILAMPRPGLICGECLKHPPAYDRAFMPWRYEFPVDRMISHYKYHRQRAFGRPLLADMAGHVEAYLAACPDQRPDLLVPAPMHRQRERQRGFNQAAEIAEAISQRTGIPWSGQRVRRVRKSAAQSGLDRQERLRNLRGVFEVNGEVPAHLAIVDDVVTTGATMRTLAWLLRKHGAERIQVWALARTPAHSGHQGFYMTGNGETGRESG</sequence>
<evidence type="ECO:0000259" key="3">
    <source>
        <dbReference type="Pfam" id="PF18912"/>
    </source>
</evidence>
<name>A0A1I6HDD0_9GAMM</name>
<proteinExistence type="inferred from homology"/>
<dbReference type="InterPro" id="IPR051910">
    <property type="entry name" value="ComF/GntX_DNA_util-trans"/>
</dbReference>
<dbReference type="CDD" id="cd06223">
    <property type="entry name" value="PRTases_typeI"/>
    <property type="match status" value="1"/>
</dbReference>
<dbReference type="InterPro" id="IPR000836">
    <property type="entry name" value="PRTase_dom"/>
</dbReference>
<comment type="similarity">
    <text evidence="1">Belongs to the ComF/GntX family.</text>
</comment>
<keyword evidence="5" id="KW-1185">Reference proteome</keyword>
<organism evidence="4 5">
    <name type="scientific">Marinobacter daqiaonensis</name>
    <dbReference type="NCBI Taxonomy" id="650891"/>
    <lineage>
        <taxon>Bacteria</taxon>
        <taxon>Pseudomonadati</taxon>
        <taxon>Pseudomonadota</taxon>
        <taxon>Gammaproteobacteria</taxon>
        <taxon>Pseudomonadales</taxon>
        <taxon>Marinobacteraceae</taxon>
        <taxon>Marinobacter</taxon>
    </lineage>
</organism>
<evidence type="ECO:0000313" key="5">
    <source>
        <dbReference type="Proteomes" id="UP000198644"/>
    </source>
</evidence>
<gene>
    <name evidence="4" type="ORF">SAMN05216203_1121</name>
</gene>
<evidence type="ECO:0000259" key="2">
    <source>
        <dbReference type="Pfam" id="PF00156"/>
    </source>
</evidence>
<dbReference type="SUPFAM" id="SSF53271">
    <property type="entry name" value="PRTase-like"/>
    <property type="match status" value="1"/>
</dbReference>
<reference evidence="4 5" key="1">
    <citation type="submission" date="2016-10" db="EMBL/GenBank/DDBJ databases">
        <authorList>
            <person name="de Groot N.N."/>
        </authorList>
    </citation>
    <scope>NUCLEOTIDE SEQUENCE [LARGE SCALE GENOMIC DNA]</scope>
    <source>
        <strain evidence="4 5">CGMCC 1.9167</strain>
    </source>
</reference>